<feature type="transmembrane region" description="Helical" evidence="10">
    <location>
        <begin position="191"/>
        <end position="213"/>
    </location>
</feature>
<dbReference type="Pfam" id="PF00512">
    <property type="entry name" value="HisKA"/>
    <property type="match status" value="1"/>
</dbReference>
<dbReference type="PRINTS" id="PR00344">
    <property type="entry name" value="BCTRLSENSOR"/>
</dbReference>
<evidence type="ECO:0000256" key="7">
    <source>
        <dbReference type="ARBA" id="ARBA00022741"/>
    </source>
</evidence>
<evidence type="ECO:0000256" key="1">
    <source>
        <dbReference type="ARBA" id="ARBA00000085"/>
    </source>
</evidence>
<keyword evidence="10" id="KW-0472">Membrane</keyword>
<dbReference type="InterPro" id="IPR036097">
    <property type="entry name" value="HisK_dim/P_sf"/>
</dbReference>
<proteinExistence type="predicted"/>
<keyword evidence="13" id="KW-1185">Reference proteome</keyword>
<keyword evidence="10" id="KW-1133">Transmembrane helix</keyword>
<dbReference type="SUPFAM" id="SSF47384">
    <property type="entry name" value="Homodimeric domain of signal transducing histidine kinase"/>
    <property type="match status" value="1"/>
</dbReference>
<dbReference type="CDD" id="cd00082">
    <property type="entry name" value="HisKA"/>
    <property type="match status" value="1"/>
</dbReference>
<dbReference type="PROSITE" id="PS50109">
    <property type="entry name" value="HIS_KIN"/>
    <property type="match status" value="1"/>
</dbReference>
<dbReference type="SUPFAM" id="SSF55874">
    <property type="entry name" value="ATPase domain of HSP90 chaperone/DNA topoisomerase II/histidine kinase"/>
    <property type="match status" value="1"/>
</dbReference>
<dbReference type="PANTHER" id="PTHR44936:SF10">
    <property type="entry name" value="SENSOR PROTEIN RSTB"/>
    <property type="match status" value="1"/>
</dbReference>
<keyword evidence="5" id="KW-0597">Phosphoprotein</keyword>
<keyword evidence="10" id="KW-0812">Transmembrane</keyword>
<dbReference type="InterPro" id="IPR036890">
    <property type="entry name" value="HATPase_C_sf"/>
</dbReference>
<dbReference type="InterPro" id="IPR047770">
    <property type="entry name" value="RegB"/>
</dbReference>
<dbReference type="EMBL" id="JWJH01000007">
    <property type="protein sequence ID" value="KJF67968.1"/>
    <property type="molecule type" value="Genomic_DNA"/>
</dbReference>
<dbReference type="InterPro" id="IPR004358">
    <property type="entry name" value="Sig_transdc_His_kin-like_C"/>
</dbReference>
<dbReference type="InterPro" id="IPR005467">
    <property type="entry name" value="His_kinase_dom"/>
</dbReference>
<feature type="transmembrane region" description="Helical" evidence="10">
    <location>
        <begin position="159"/>
        <end position="179"/>
    </location>
</feature>
<comment type="subcellular location">
    <subcellularLocation>
        <location evidence="2">Cell membrane</location>
        <topology evidence="2">Multi-pass membrane protein</topology>
    </subcellularLocation>
</comment>
<evidence type="ECO:0000256" key="10">
    <source>
        <dbReference type="SAM" id="Phobius"/>
    </source>
</evidence>
<evidence type="ECO:0000256" key="4">
    <source>
        <dbReference type="ARBA" id="ARBA00022475"/>
    </source>
</evidence>
<reference evidence="12 13" key="1">
    <citation type="submission" date="2015-03" db="EMBL/GenBank/DDBJ databases">
        <title>Draft Genome Sequences of Agrobacterium nepotum Strain 39/7T (= CFBP 7436T = LMG 26435T) and Agrobacterium sp. Strain KFB 330 (= CFBP 8308 = LMG 28674).</title>
        <authorList>
            <person name="Kuzmanovic N."/>
            <person name="Pulawska J."/>
            <person name="Obradovic A."/>
        </authorList>
    </citation>
    <scope>NUCLEOTIDE SEQUENCE [LARGE SCALE GENOMIC DNA]</scope>
    <source>
        <strain evidence="12 13">39/7</strain>
    </source>
</reference>
<keyword evidence="8" id="KW-0418">Kinase</keyword>
<evidence type="ECO:0000256" key="5">
    <source>
        <dbReference type="ARBA" id="ARBA00022553"/>
    </source>
</evidence>
<organism evidence="12 13">
    <name type="scientific">Rhizobium nepotum 39/7</name>
    <dbReference type="NCBI Taxonomy" id="1368418"/>
    <lineage>
        <taxon>Bacteria</taxon>
        <taxon>Pseudomonadati</taxon>
        <taxon>Pseudomonadota</taxon>
        <taxon>Alphaproteobacteria</taxon>
        <taxon>Hyphomicrobiales</taxon>
        <taxon>Rhizobiaceae</taxon>
        <taxon>Rhizobium/Agrobacterium group</taxon>
        <taxon>Rhizobium</taxon>
    </lineage>
</organism>
<keyword evidence="6" id="KW-0808">Transferase</keyword>
<evidence type="ECO:0000259" key="11">
    <source>
        <dbReference type="PROSITE" id="PS50109"/>
    </source>
</evidence>
<feature type="domain" description="Histidine kinase" evidence="11">
    <location>
        <begin position="248"/>
        <end position="458"/>
    </location>
</feature>
<evidence type="ECO:0000256" key="9">
    <source>
        <dbReference type="ARBA" id="ARBA00022840"/>
    </source>
</evidence>
<name>A0ABR5CSZ6_9HYPH</name>
<dbReference type="InterPro" id="IPR003594">
    <property type="entry name" value="HATPase_dom"/>
</dbReference>
<dbReference type="NCBIfam" id="NF033792">
    <property type="entry name" value="ActS_PrrB_HisK"/>
    <property type="match status" value="1"/>
</dbReference>
<comment type="caution">
    <text evidence="12">The sequence shown here is derived from an EMBL/GenBank/DDBJ whole genome shotgun (WGS) entry which is preliminary data.</text>
</comment>
<evidence type="ECO:0000256" key="3">
    <source>
        <dbReference type="ARBA" id="ARBA00012438"/>
    </source>
</evidence>
<dbReference type="Gene3D" id="1.10.287.130">
    <property type="match status" value="1"/>
</dbReference>
<dbReference type="SMART" id="SM00388">
    <property type="entry name" value="HisKA"/>
    <property type="match status" value="1"/>
</dbReference>
<feature type="transmembrane region" description="Helical" evidence="10">
    <location>
        <begin position="53"/>
        <end position="73"/>
    </location>
</feature>
<dbReference type="Proteomes" id="UP000052068">
    <property type="component" value="Unassembled WGS sequence"/>
</dbReference>
<dbReference type="InterPro" id="IPR003661">
    <property type="entry name" value="HisK_dim/P_dom"/>
</dbReference>
<accession>A0ABR5CSZ6</accession>
<dbReference type="InterPro" id="IPR050980">
    <property type="entry name" value="2C_sensor_his_kinase"/>
</dbReference>
<evidence type="ECO:0000256" key="2">
    <source>
        <dbReference type="ARBA" id="ARBA00004651"/>
    </source>
</evidence>
<evidence type="ECO:0000256" key="8">
    <source>
        <dbReference type="ARBA" id="ARBA00022777"/>
    </source>
</evidence>
<evidence type="ECO:0000256" key="6">
    <source>
        <dbReference type="ARBA" id="ARBA00022679"/>
    </source>
</evidence>
<dbReference type="SMART" id="SM00387">
    <property type="entry name" value="HATPase_c"/>
    <property type="match status" value="1"/>
</dbReference>
<keyword evidence="7" id="KW-0547">Nucleotide-binding</keyword>
<evidence type="ECO:0000313" key="13">
    <source>
        <dbReference type="Proteomes" id="UP000052068"/>
    </source>
</evidence>
<dbReference type="Gene3D" id="3.30.565.10">
    <property type="entry name" value="Histidine kinase-like ATPase, C-terminal domain"/>
    <property type="match status" value="1"/>
</dbReference>
<keyword evidence="9" id="KW-0067">ATP-binding</keyword>
<dbReference type="PANTHER" id="PTHR44936">
    <property type="entry name" value="SENSOR PROTEIN CREC"/>
    <property type="match status" value="1"/>
</dbReference>
<keyword evidence="4" id="KW-1003">Cell membrane</keyword>
<sequence>MAGGPGIGIADQPRKTARNVTTMKSVEETKVAGHPIETTRLGRASRRIRLQTIVWLRWLAVAGQSATILFVASALHFPLPLLACSLLIAALALANLFLTARFPSTYRLEPWEATLLLAFDLLQLTALIYITGGLSNPFAPLICVQVIIAFASQPLRHSLILLAFAVICSTAIAFSPFPVPWYPGEVLPIQLLLHVGTWVAIVATTSFAAFYAYRVSHEANQLADALAATELVLEREKHLSQLDGLAAAAAHELGTPLATISVVAKEMERELGNDERFGEDIALLRSQSERCRDILRRLTSLSTDNEEHMRRLPLSSLIEEVMAPHREFGIRLDLVEKNNRVDEPVGIRNAGVIYGLGNLIENGVDYAREKVTVTVDYDSQNVAVTIEDDGPGYAHDVLARIGEPYVTERHNDTRAGGLGLGLFIAKTLLERSGATVTFENRGLSGTGARVTIVWPRALMDDKRSR</sequence>
<evidence type="ECO:0000313" key="12">
    <source>
        <dbReference type="EMBL" id="KJF67968.1"/>
    </source>
</evidence>
<gene>
    <name evidence="12" type="ORF">RS75_08320</name>
</gene>
<dbReference type="EC" id="2.7.13.3" evidence="3"/>
<dbReference type="Pfam" id="PF02518">
    <property type="entry name" value="HATPase_c"/>
    <property type="match status" value="1"/>
</dbReference>
<feature type="transmembrane region" description="Helical" evidence="10">
    <location>
        <begin position="79"/>
        <end position="98"/>
    </location>
</feature>
<comment type="catalytic activity">
    <reaction evidence="1">
        <text>ATP + protein L-histidine = ADP + protein N-phospho-L-histidine.</text>
        <dbReference type="EC" id="2.7.13.3"/>
    </reaction>
</comment>
<protein>
    <recommendedName>
        <fullName evidence="3">histidine kinase</fullName>
        <ecNumber evidence="3">2.7.13.3</ecNumber>
    </recommendedName>
</protein>